<dbReference type="Gene3D" id="3.40.50.300">
    <property type="entry name" value="P-loop containing nucleotide triphosphate hydrolases"/>
    <property type="match status" value="1"/>
</dbReference>
<dbReference type="InterPro" id="IPR027417">
    <property type="entry name" value="P-loop_NTPase"/>
</dbReference>
<comment type="similarity">
    <text evidence="3">Belongs to the AAA ATPase family.</text>
</comment>
<organism evidence="6 7">
    <name type="scientific">Cryptosporidium xiaoi</name>
    <dbReference type="NCBI Taxonomy" id="659607"/>
    <lineage>
        <taxon>Eukaryota</taxon>
        <taxon>Sar</taxon>
        <taxon>Alveolata</taxon>
        <taxon>Apicomplexa</taxon>
        <taxon>Conoidasida</taxon>
        <taxon>Coccidia</taxon>
        <taxon>Eucoccidiorida</taxon>
        <taxon>Eimeriorina</taxon>
        <taxon>Cryptosporidiidae</taxon>
        <taxon>Cryptosporidium</taxon>
    </lineage>
</organism>
<evidence type="ECO:0000313" key="6">
    <source>
        <dbReference type="EMBL" id="KAK6588335.1"/>
    </source>
</evidence>
<reference evidence="6 7" key="1">
    <citation type="submission" date="2023-10" db="EMBL/GenBank/DDBJ databases">
        <title>Comparative genomics analysis reveals potential genetic determinants of host preference in Cryptosporidium xiaoi.</title>
        <authorList>
            <person name="Xiao L."/>
            <person name="Li J."/>
        </authorList>
    </citation>
    <scope>NUCLEOTIDE SEQUENCE [LARGE SCALE GENOMIC DNA]</scope>
    <source>
        <strain evidence="6 7">52996</strain>
    </source>
</reference>
<dbReference type="InterPro" id="IPR003959">
    <property type="entry name" value="ATPase_AAA_core"/>
</dbReference>
<dbReference type="Pfam" id="PF12037">
    <property type="entry name" value="ATAD3_N"/>
    <property type="match status" value="1"/>
</dbReference>
<dbReference type="PANTHER" id="PTHR23075:SF12">
    <property type="entry name" value="AAA+ ATPASE DOMAIN-CONTAINING PROTEIN"/>
    <property type="match status" value="1"/>
</dbReference>
<keyword evidence="2 3" id="KW-0067">ATP-binding</keyword>
<evidence type="ECO:0000256" key="4">
    <source>
        <dbReference type="SAM" id="MobiDB-lite"/>
    </source>
</evidence>
<dbReference type="SMART" id="SM00382">
    <property type="entry name" value="AAA"/>
    <property type="match status" value="1"/>
</dbReference>
<dbReference type="PANTHER" id="PTHR23075">
    <property type="entry name" value="PUTATIVE ATP-ASE"/>
    <property type="match status" value="1"/>
</dbReference>
<dbReference type="InterPro" id="IPR003593">
    <property type="entry name" value="AAA+_ATPase"/>
</dbReference>
<feature type="compositionally biased region" description="Gly residues" evidence="4">
    <location>
        <begin position="1"/>
        <end position="12"/>
    </location>
</feature>
<dbReference type="Proteomes" id="UP001311799">
    <property type="component" value="Unassembled WGS sequence"/>
</dbReference>
<sequence>MLFGLFGGGSGGTSPKKGQDYGKSIEKNKGTSINGIIMGKGNNEQRINGNFDPTALERGAKALRELDSSPNAQKAFELVKLQEKTRQKELEKEIEESNAYRAKTNLQRVKLEGEERRKTLTHQQEEERITAQYKARLETEAYQKKLKEQEKQNDKLLQQQHSKFLEQEEIRKANEREILDMRKKQLDYEKKIEQDNIKVRVREEVLGKIRLERENADIHMNEIRLRSEESRKTRIDSIKAVFNGFAEIGGYFNKDRSKIGLLVGGITSLAFGIYSAKNGVHLATKIIETKIDKPSLIRETNLTLFSRYKNIIPTLGVFQKLSPYLKRTFLERQKVFENVVLSDDLEERLRWTINTLVNSRKYGIPYRNMLFWGKPGTGKTMFAKKLAKESGLDYAIMSGGDVGPLGKNGVSELNKVFDWARKSKRNGLLLFIDEAEAFLSKGRENAFSNMSQDTKNTLSSFLHQTGTESKDVCVLLATNIPNSLDNAVLDRIDECFEFPNPGFSERLKIIKMFLNKHFVMNKNNQFSNYNRKNLFSVFKKKYYLSGGIEIHSSIDENFLSYLAEKTRGFSGRQLSKLVLSMKSIVLGSGINSLTRDVAETALKWKLKNFNEESDDFAFNPSSF</sequence>
<dbReference type="GO" id="GO:0005524">
    <property type="term" value="F:ATP binding"/>
    <property type="evidence" value="ECO:0007669"/>
    <property type="project" value="UniProtKB-KW"/>
</dbReference>
<dbReference type="EMBL" id="JAWDEY010000034">
    <property type="protein sequence ID" value="KAK6588335.1"/>
    <property type="molecule type" value="Genomic_DNA"/>
</dbReference>
<dbReference type="Pfam" id="PF00004">
    <property type="entry name" value="AAA"/>
    <property type="match status" value="1"/>
</dbReference>
<feature type="region of interest" description="Disordered" evidence="4">
    <location>
        <begin position="1"/>
        <end position="23"/>
    </location>
</feature>
<dbReference type="InterPro" id="IPR021911">
    <property type="entry name" value="ATAD3_N"/>
</dbReference>
<accession>A0AAV9XXT6</accession>
<comment type="caution">
    <text evidence="6">The sequence shown here is derived from an EMBL/GenBank/DDBJ whole genome shotgun (WGS) entry which is preliminary data.</text>
</comment>
<evidence type="ECO:0000256" key="2">
    <source>
        <dbReference type="ARBA" id="ARBA00022840"/>
    </source>
</evidence>
<dbReference type="SUPFAM" id="SSF52540">
    <property type="entry name" value="P-loop containing nucleoside triphosphate hydrolases"/>
    <property type="match status" value="1"/>
</dbReference>
<dbReference type="GO" id="GO:0007005">
    <property type="term" value="P:mitochondrion organization"/>
    <property type="evidence" value="ECO:0007669"/>
    <property type="project" value="TreeGrafter"/>
</dbReference>
<evidence type="ECO:0000256" key="1">
    <source>
        <dbReference type="ARBA" id="ARBA00022741"/>
    </source>
</evidence>
<dbReference type="GO" id="GO:0005739">
    <property type="term" value="C:mitochondrion"/>
    <property type="evidence" value="ECO:0007669"/>
    <property type="project" value="TreeGrafter"/>
</dbReference>
<dbReference type="AlphaFoldDB" id="A0AAV9XXT6"/>
<feature type="domain" description="AAA+ ATPase" evidence="5">
    <location>
        <begin position="365"/>
        <end position="502"/>
    </location>
</feature>
<evidence type="ECO:0000256" key="3">
    <source>
        <dbReference type="RuleBase" id="RU003651"/>
    </source>
</evidence>
<keyword evidence="1 3" id="KW-0547">Nucleotide-binding</keyword>
<dbReference type="GO" id="GO:0008270">
    <property type="term" value="F:zinc ion binding"/>
    <property type="evidence" value="ECO:0007669"/>
    <property type="project" value="TreeGrafter"/>
</dbReference>
<gene>
    <name evidence="6" type="ORF">RS030_6886</name>
</gene>
<proteinExistence type="inferred from homology"/>
<dbReference type="PROSITE" id="PS00674">
    <property type="entry name" value="AAA"/>
    <property type="match status" value="1"/>
</dbReference>
<evidence type="ECO:0000259" key="5">
    <source>
        <dbReference type="SMART" id="SM00382"/>
    </source>
</evidence>
<dbReference type="InterPro" id="IPR003960">
    <property type="entry name" value="ATPase_AAA_CS"/>
</dbReference>
<protein>
    <submittedName>
        <fullName evidence="6">26S proteosome regulatory subunit</fullName>
    </submittedName>
</protein>
<keyword evidence="7" id="KW-1185">Reference proteome</keyword>
<evidence type="ECO:0000313" key="7">
    <source>
        <dbReference type="Proteomes" id="UP001311799"/>
    </source>
</evidence>
<dbReference type="GO" id="GO:0016887">
    <property type="term" value="F:ATP hydrolysis activity"/>
    <property type="evidence" value="ECO:0007669"/>
    <property type="project" value="InterPro"/>
</dbReference>
<name>A0AAV9XXT6_9CRYT</name>